<dbReference type="Gene3D" id="3.30.1360.120">
    <property type="entry name" value="Probable tRNA modification gtpase trme, domain 1"/>
    <property type="match status" value="1"/>
</dbReference>
<dbReference type="PANTHER" id="PTHR43757:SF2">
    <property type="entry name" value="AMINOMETHYLTRANSFERASE, MITOCHONDRIAL"/>
    <property type="match status" value="1"/>
</dbReference>
<dbReference type="InterPro" id="IPR036188">
    <property type="entry name" value="FAD/NAD-bd_sf"/>
</dbReference>
<dbReference type="PANTHER" id="PTHR43757">
    <property type="entry name" value="AMINOMETHYLTRANSFERASE"/>
    <property type="match status" value="1"/>
</dbReference>
<dbReference type="InterPro" id="IPR028896">
    <property type="entry name" value="GcvT/YgfZ/DmdA"/>
</dbReference>
<dbReference type="Pfam" id="PF16350">
    <property type="entry name" value="FAO_M"/>
    <property type="match status" value="1"/>
</dbReference>
<dbReference type="Pfam" id="PF01266">
    <property type="entry name" value="DAO"/>
    <property type="match status" value="1"/>
</dbReference>
<accession>A0A1G8QF08</accession>
<dbReference type="GO" id="GO:0008168">
    <property type="term" value="F:methyltransferase activity"/>
    <property type="evidence" value="ECO:0007669"/>
    <property type="project" value="UniProtKB-KW"/>
</dbReference>
<sequence length="816" mass="89815">MATQPRVVLIGAGIVGCALADELTARGWTDVTVLEQGPLFATGGSSSHAPGLVFQTTGCRTMTSFAKYTVEKYTALTLDGKWCFQQLGGLEVATTPERWTDLQRRHGWATSWGVESFLRDAGECAELHPLLDPEQILGGFHIPSDGLAKPLRAAEAQARRAMERGAKFLAHHKVTGIERTGRRVRAVVTEHDTFAADVVVSCVGMWGPRIGRMVDLDIPLVPMAHQYAKTTPLPVLKGVNSELGEMSKPLLRHQDADLYFREHVDRIGIGAYGHRPMPISADDILDFDVAPTMPSEIAFTPEDFETSWDAAVDLLPVLADSKVEEGVNGLFSFTPDGNPLLGEHPGLNGFWVAEAVWITHSAGVAKAMAEWLVDGQPTIDLHGCDLNRFEAVQRSPGYVHERSCQSFVEVYDILHPLQPAERPRPLRTSPFYERQVELGAVFLEASGWERPHWYEANAALPEVAEIPERNEWASRFWSPIAGAEALVARKRVAMFDMTALKRLEVSGPEALTFLQTMTTNQLDRKPGAVVYTLLLNEDGGVRSDLTIARLGEDRFQVGANGPLDLDWLRRHLPPNGGVHIADITPGTCCIGLWGPEARNLLQPLTRADFSHEAMGYFKAKEAYIGDVPVTAMRLSYVGELGWELYTTADMGRRLWDTLWEAGQEHGVIAAGRSAFTSMRLEKGYRSWGTDVNAEHDPFEAGLGFAVRMNKGYFRGRQALEGRSEETAERKLTCLTIDDDHQVVMGSEPVFAGGAPVGYVTSAARGYSIGKNIAYAWLPAEVAVEGTPVEIEYFGERVQAVVAAEPLFDPKMTRIRS</sequence>
<proteinExistence type="inferred from homology"/>
<dbReference type="Gene3D" id="3.30.9.10">
    <property type="entry name" value="D-Amino Acid Oxidase, subunit A, domain 2"/>
    <property type="match status" value="1"/>
</dbReference>
<evidence type="ECO:0000259" key="3">
    <source>
        <dbReference type="Pfam" id="PF01571"/>
    </source>
</evidence>
<keyword evidence="6" id="KW-0489">Methyltransferase</keyword>
<organism evidence="6 7">
    <name type="scientific">Lentzea albidocapillata subsp. violacea</name>
    <dbReference type="NCBI Taxonomy" id="128104"/>
    <lineage>
        <taxon>Bacteria</taxon>
        <taxon>Bacillati</taxon>
        <taxon>Actinomycetota</taxon>
        <taxon>Actinomycetes</taxon>
        <taxon>Pseudonocardiales</taxon>
        <taxon>Pseudonocardiaceae</taxon>
        <taxon>Lentzea</taxon>
    </lineage>
</organism>
<evidence type="ECO:0000313" key="6">
    <source>
        <dbReference type="EMBL" id="SDJ03015.1"/>
    </source>
</evidence>
<reference evidence="7" key="1">
    <citation type="submission" date="2016-10" db="EMBL/GenBank/DDBJ databases">
        <authorList>
            <person name="Varghese N."/>
            <person name="Submissions S."/>
        </authorList>
    </citation>
    <scope>NUCLEOTIDE SEQUENCE [LARGE SCALE GENOMIC DNA]</scope>
    <source>
        <strain evidence="7">DSM 44796</strain>
    </source>
</reference>
<dbReference type="InterPro" id="IPR006076">
    <property type="entry name" value="FAD-dep_OxRdtase"/>
</dbReference>
<dbReference type="Gene3D" id="3.50.50.60">
    <property type="entry name" value="FAD/NAD(P)-binding domain"/>
    <property type="match status" value="1"/>
</dbReference>
<dbReference type="InterPro" id="IPR032503">
    <property type="entry name" value="FAO_M"/>
</dbReference>
<feature type="domain" description="GCVT N-terminal" evidence="3">
    <location>
        <begin position="431"/>
        <end position="710"/>
    </location>
</feature>
<name>A0A1G8QF08_9PSEU</name>
<evidence type="ECO:0000259" key="2">
    <source>
        <dbReference type="Pfam" id="PF01266"/>
    </source>
</evidence>
<dbReference type="PROSITE" id="PS51257">
    <property type="entry name" value="PROKAR_LIPOPROTEIN"/>
    <property type="match status" value="1"/>
</dbReference>
<dbReference type="InterPro" id="IPR029043">
    <property type="entry name" value="GcvT/YgfZ_C"/>
</dbReference>
<comment type="similarity">
    <text evidence="1">Belongs to the GcvT family.</text>
</comment>
<evidence type="ECO:0000259" key="5">
    <source>
        <dbReference type="Pfam" id="PF16350"/>
    </source>
</evidence>
<protein>
    <submittedName>
        <fullName evidence="6">Glycine cleavage system T protein (Aminomethyltransferase)</fullName>
    </submittedName>
</protein>
<dbReference type="Gene3D" id="3.30.70.1400">
    <property type="entry name" value="Aminomethyltransferase beta-barrel domains"/>
    <property type="match status" value="1"/>
</dbReference>
<dbReference type="EMBL" id="FNET01000001">
    <property type="protein sequence ID" value="SDJ03015.1"/>
    <property type="molecule type" value="Genomic_DNA"/>
</dbReference>
<dbReference type="InterPro" id="IPR006222">
    <property type="entry name" value="GCVT_N"/>
</dbReference>
<gene>
    <name evidence="6" type="ORF">SAMN04488074_101320</name>
</gene>
<dbReference type="Proteomes" id="UP000199682">
    <property type="component" value="Unassembled WGS sequence"/>
</dbReference>
<dbReference type="AlphaFoldDB" id="A0A1G8QF08"/>
<evidence type="ECO:0000259" key="4">
    <source>
        <dbReference type="Pfam" id="PF08669"/>
    </source>
</evidence>
<evidence type="ECO:0000313" key="7">
    <source>
        <dbReference type="Proteomes" id="UP000199682"/>
    </source>
</evidence>
<dbReference type="SUPFAM" id="SSF54373">
    <property type="entry name" value="FAD-linked reductases, C-terminal domain"/>
    <property type="match status" value="1"/>
</dbReference>
<dbReference type="InterPro" id="IPR027266">
    <property type="entry name" value="TrmE/GcvT-like"/>
</dbReference>
<keyword evidence="6" id="KW-0808">Transferase</keyword>
<feature type="domain" description="Aminomethyltransferase C-terminal" evidence="4">
    <location>
        <begin position="729"/>
        <end position="808"/>
    </location>
</feature>
<feature type="domain" description="FAD dependent oxidoreductase" evidence="2">
    <location>
        <begin position="6"/>
        <end position="371"/>
    </location>
</feature>
<dbReference type="InterPro" id="IPR013977">
    <property type="entry name" value="GcvT_C"/>
</dbReference>
<dbReference type="SUPFAM" id="SSF101790">
    <property type="entry name" value="Aminomethyltransferase beta-barrel domain"/>
    <property type="match status" value="1"/>
</dbReference>
<dbReference type="Gene3D" id="2.40.30.110">
    <property type="entry name" value="Aminomethyltransferase beta-barrel domains"/>
    <property type="match status" value="1"/>
</dbReference>
<evidence type="ECO:0000256" key="1">
    <source>
        <dbReference type="ARBA" id="ARBA00008609"/>
    </source>
</evidence>
<dbReference type="SUPFAM" id="SSF103025">
    <property type="entry name" value="Folate-binding domain"/>
    <property type="match status" value="1"/>
</dbReference>
<dbReference type="RefSeq" id="WP_090003823.1">
    <property type="nucleotide sequence ID" value="NZ_FNET01000001.1"/>
</dbReference>
<feature type="domain" description="FAD dependent oxidoreductase central" evidence="5">
    <location>
        <begin position="374"/>
        <end position="429"/>
    </location>
</feature>
<dbReference type="SUPFAM" id="SSF51905">
    <property type="entry name" value="FAD/NAD(P)-binding domain"/>
    <property type="match status" value="1"/>
</dbReference>
<dbReference type="GO" id="GO:0032259">
    <property type="term" value="P:methylation"/>
    <property type="evidence" value="ECO:0007669"/>
    <property type="project" value="UniProtKB-KW"/>
</dbReference>
<dbReference type="Pfam" id="PF01571">
    <property type="entry name" value="GCV_T"/>
    <property type="match status" value="1"/>
</dbReference>
<dbReference type="Pfam" id="PF08669">
    <property type="entry name" value="GCV_T_C"/>
    <property type="match status" value="1"/>
</dbReference>